<organism evidence="8 9">
    <name type="scientific">Rudanella paleaurantiibacter</name>
    <dbReference type="NCBI Taxonomy" id="2614655"/>
    <lineage>
        <taxon>Bacteria</taxon>
        <taxon>Pseudomonadati</taxon>
        <taxon>Bacteroidota</taxon>
        <taxon>Cytophagia</taxon>
        <taxon>Cytophagales</taxon>
        <taxon>Cytophagaceae</taxon>
        <taxon>Rudanella</taxon>
    </lineage>
</organism>
<dbReference type="InterPro" id="IPR015882">
    <property type="entry name" value="HEX_bac_N"/>
</dbReference>
<dbReference type="PANTHER" id="PTHR22600">
    <property type="entry name" value="BETA-HEXOSAMINIDASE"/>
    <property type="match status" value="1"/>
</dbReference>
<sequence>MKISLIAAFWLLIWVATWAKPPALIPAPRRVVWTNEAFRLQGLIRVLTPNAQARVVADSVVAFLRQQGTKAQTVDSGSAQAGAQVVLKLEPMGAFRDKPEGYSITVSAKNIQLTAATERGLFWAYRTLQQLVQPGPPPSLAGCQITDYPAFPVRGLMHDTGRSFITLDTLRAHLQQMSRYKLNTFHWHLTEDLAWRLASDSLPQLTEAIHMQRDPGGFYTKAEVRGLLQFAHERHIQIIPELDMPGHSAAFRRATGVDMQSEPGKKWVKSLIREVCALFDAPYLHIGTDEVAFRDSTFVPTMMGVVRACGKEVIGWYPGGKMDSLAIRQLWMSARKPLPGMRVIDSRDLYLNHYATQADLISLFQRDFCDVPEATPRHLGAIACIWNDRRPASTAQLERLNGLYPILLTFAERIWRGGGKPETQTGVVLTDPAAFAEFEDRLLTHKRLHFSQKVFPYVRQSGLHWRILGPFPNGGNLSASFPPEEGNLHFPAVSATGATVYMRHTWGPSVVRAYLPDPKPNHTAYAYTEVYSPKAQTVGLWVDFHNYGRSEKDAAPPAGAWDHKGSTLWLNGERVPPPNWQQAGLRPQNLEQPYQNEPYEAREPIAVSLKPGWNRVLLKLPVGSFSTPEYRLVKWLFTCVFVRREGAHWETADELIFSPEQSPKKL</sequence>
<dbReference type="PANTHER" id="PTHR22600:SF57">
    <property type="entry name" value="BETA-N-ACETYLHEXOSAMINIDASE"/>
    <property type="match status" value="1"/>
</dbReference>
<dbReference type="InterPro" id="IPR029018">
    <property type="entry name" value="Hex-like_dom2"/>
</dbReference>
<evidence type="ECO:0000256" key="2">
    <source>
        <dbReference type="ARBA" id="ARBA00006285"/>
    </source>
</evidence>
<evidence type="ECO:0000313" key="8">
    <source>
        <dbReference type="EMBL" id="KAB7726874.1"/>
    </source>
</evidence>
<proteinExistence type="inferred from homology"/>
<feature type="domain" description="Beta-hexosaminidase bacterial type N-terminal" evidence="7">
    <location>
        <begin position="22"/>
        <end position="148"/>
    </location>
</feature>
<evidence type="ECO:0000256" key="1">
    <source>
        <dbReference type="ARBA" id="ARBA00001231"/>
    </source>
</evidence>
<dbReference type="SUPFAM" id="SSF55545">
    <property type="entry name" value="beta-N-acetylhexosaminidase-like domain"/>
    <property type="match status" value="1"/>
</dbReference>
<dbReference type="Gene3D" id="3.20.20.80">
    <property type="entry name" value="Glycosidases"/>
    <property type="match status" value="1"/>
</dbReference>
<gene>
    <name evidence="8" type="ORF">F5984_23470</name>
</gene>
<accession>A0A7J5TT39</accession>
<evidence type="ECO:0000259" key="6">
    <source>
        <dbReference type="Pfam" id="PF00728"/>
    </source>
</evidence>
<dbReference type="EC" id="3.2.1.52" evidence="3"/>
<dbReference type="Pfam" id="PF02838">
    <property type="entry name" value="Glyco_hydro_20b"/>
    <property type="match status" value="1"/>
</dbReference>
<comment type="similarity">
    <text evidence="2">Belongs to the glycosyl hydrolase 20 family.</text>
</comment>
<dbReference type="AlphaFoldDB" id="A0A7J5TT39"/>
<dbReference type="GO" id="GO:0016020">
    <property type="term" value="C:membrane"/>
    <property type="evidence" value="ECO:0007669"/>
    <property type="project" value="TreeGrafter"/>
</dbReference>
<dbReference type="InterPro" id="IPR015883">
    <property type="entry name" value="Glyco_hydro_20_cat"/>
</dbReference>
<dbReference type="Pfam" id="PF00728">
    <property type="entry name" value="Glyco_hydro_20"/>
    <property type="match status" value="1"/>
</dbReference>
<dbReference type="Proteomes" id="UP000488299">
    <property type="component" value="Unassembled WGS sequence"/>
</dbReference>
<comment type="catalytic activity">
    <reaction evidence="1">
        <text>Hydrolysis of terminal non-reducing N-acetyl-D-hexosamine residues in N-acetyl-beta-D-hexosaminides.</text>
        <dbReference type="EC" id="3.2.1.52"/>
    </reaction>
</comment>
<evidence type="ECO:0000313" key="9">
    <source>
        <dbReference type="Proteomes" id="UP000488299"/>
    </source>
</evidence>
<name>A0A7J5TT39_9BACT</name>
<dbReference type="EMBL" id="WELI01000013">
    <property type="protein sequence ID" value="KAB7726874.1"/>
    <property type="molecule type" value="Genomic_DNA"/>
</dbReference>
<evidence type="ECO:0000259" key="7">
    <source>
        <dbReference type="Pfam" id="PF02838"/>
    </source>
</evidence>
<dbReference type="GO" id="GO:0004563">
    <property type="term" value="F:beta-N-acetylhexosaminidase activity"/>
    <property type="evidence" value="ECO:0007669"/>
    <property type="project" value="UniProtKB-EC"/>
</dbReference>
<comment type="caution">
    <text evidence="8">The sequence shown here is derived from an EMBL/GenBank/DDBJ whole genome shotgun (WGS) entry which is preliminary data.</text>
</comment>
<dbReference type="GO" id="GO:0005975">
    <property type="term" value="P:carbohydrate metabolic process"/>
    <property type="evidence" value="ECO:0007669"/>
    <property type="project" value="InterPro"/>
</dbReference>
<dbReference type="GO" id="GO:0030203">
    <property type="term" value="P:glycosaminoglycan metabolic process"/>
    <property type="evidence" value="ECO:0007669"/>
    <property type="project" value="TreeGrafter"/>
</dbReference>
<evidence type="ECO:0000256" key="3">
    <source>
        <dbReference type="ARBA" id="ARBA00012663"/>
    </source>
</evidence>
<feature type="domain" description="Glycoside hydrolase family 20 catalytic" evidence="6">
    <location>
        <begin position="151"/>
        <end position="253"/>
    </location>
</feature>
<dbReference type="InterPro" id="IPR025705">
    <property type="entry name" value="Beta_hexosaminidase_sua/sub"/>
</dbReference>
<evidence type="ECO:0000256" key="5">
    <source>
        <dbReference type="ARBA" id="ARBA00023295"/>
    </source>
</evidence>
<protein>
    <recommendedName>
        <fullName evidence="3">beta-N-acetylhexosaminidase</fullName>
        <ecNumber evidence="3">3.2.1.52</ecNumber>
    </recommendedName>
</protein>
<evidence type="ECO:0000256" key="4">
    <source>
        <dbReference type="ARBA" id="ARBA00022801"/>
    </source>
</evidence>
<dbReference type="PRINTS" id="PR00738">
    <property type="entry name" value="GLHYDRLASE20"/>
</dbReference>
<keyword evidence="9" id="KW-1185">Reference proteome</keyword>
<dbReference type="InterPro" id="IPR017853">
    <property type="entry name" value="GH"/>
</dbReference>
<dbReference type="Gene3D" id="3.30.379.10">
    <property type="entry name" value="Chitobiase/beta-hexosaminidase domain 2-like"/>
    <property type="match status" value="1"/>
</dbReference>
<dbReference type="SUPFAM" id="SSF51445">
    <property type="entry name" value="(Trans)glycosidases"/>
    <property type="match status" value="1"/>
</dbReference>
<keyword evidence="5" id="KW-0326">Glycosidase</keyword>
<dbReference type="RefSeq" id="WP_152126660.1">
    <property type="nucleotide sequence ID" value="NZ_WELI01000013.1"/>
</dbReference>
<keyword evidence="4 8" id="KW-0378">Hydrolase</keyword>
<reference evidence="8 9" key="1">
    <citation type="submission" date="2019-10" db="EMBL/GenBank/DDBJ databases">
        <title>Rudanella paleaurantiibacter sp. nov., isolated from sludge.</title>
        <authorList>
            <person name="Xu S.Q."/>
        </authorList>
    </citation>
    <scope>NUCLEOTIDE SEQUENCE [LARGE SCALE GENOMIC DNA]</scope>
    <source>
        <strain evidence="8 9">HX-22-17</strain>
    </source>
</reference>